<proteinExistence type="predicted"/>
<evidence type="ECO:0000313" key="3">
    <source>
        <dbReference type="Proteomes" id="UP001177003"/>
    </source>
</evidence>
<sequence>MGCIGFDQHCRNLEKFMGKPPTHYDVLMKTHGTPESKKIYFEGNHENLEYCSQTAKEAHETYLQGLVNKYGEDPANHKDDVDVWDESQPRRKGKKKGATYRVGASDIHFLVLRTPSSQSA</sequence>
<dbReference type="EMBL" id="OX465085">
    <property type="protein sequence ID" value="CAI9303875.1"/>
    <property type="molecule type" value="Genomic_DNA"/>
</dbReference>
<gene>
    <name evidence="2" type="ORF">LSALG_LOCUS42288</name>
</gene>
<dbReference type="Proteomes" id="UP001177003">
    <property type="component" value="Chromosome 9"/>
</dbReference>
<feature type="region of interest" description="Disordered" evidence="1">
    <location>
        <begin position="73"/>
        <end position="99"/>
    </location>
</feature>
<reference evidence="2" key="1">
    <citation type="submission" date="2023-04" db="EMBL/GenBank/DDBJ databases">
        <authorList>
            <person name="Vijverberg K."/>
            <person name="Xiong W."/>
            <person name="Schranz E."/>
        </authorList>
    </citation>
    <scope>NUCLEOTIDE SEQUENCE</scope>
</reference>
<evidence type="ECO:0000256" key="1">
    <source>
        <dbReference type="SAM" id="MobiDB-lite"/>
    </source>
</evidence>
<dbReference type="AlphaFoldDB" id="A0AA36A3J8"/>
<accession>A0AA36A3J8</accession>
<evidence type="ECO:0000313" key="2">
    <source>
        <dbReference type="EMBL" id="CAI9303875.1"/>
    </source>
</evidence>
<organism evidence="2 3">
    <name type="scientific">Lactuca saligna</name>
    <name type="common">Willowleaf lettuce</name>
    <dbReference type="NCBI Taxonomy" id="75948"/>
    <lineage>
        <taxon>Eukaryota</taxon>
        <taxon>Viridiplantae</taxon>
        <taxon>Streptophyta</taxon>
        <taxon>Embryophyta</taxon>
        <taxon>Tracheophyta</taxon>
        <taxon>Spermatophyta</taxon>
        <taxon>Magnoliopsida</taxon>
        <taxon>eudicotyledons</taxon>
        <taxon>Gunneridae</taxon>
        <taxon>Pentapetalae</taxon>
        <taxon>asterids</taxon>
        <taxon>campanulids</taxon>
        <taxon>Asterales</taxon>
        <taxon>Asteraceae</taxon>
        <taxon>Cichorioideae</taxon>
        <taxon>Cichorieae</taxon>
        <taxon>Lactucinae</taxon>
        <taxon>Lactuca</taxon>
    </lineage>
</organism>
<keyword evidence="3" id="KW-1185">Reference proteome</keyword>
<name>A0AA36A3J8_LACSI</name>
<protein>
    <submittedName>
        <fullName evidence="2">Uncharacterized protein</fullName>
    </submittedName>
</protein>